<accession>A0A382LU51</accession>
<proteinExistence type="predicted"/>
<organism evidence="1">
    <name type="scientific">marine metagenome</name>
    <dbReference type="NCBI Taxonomy" id="408172"/>
    <lineage>
        <taxon>unclassified sequences</taxon>
        <taxon>metagenomes</taxon>
        <taxon>ecological metagenomes</taxon>
    </lineage>
</organism>
<sequence>MSRRQALAGLATFIATSPLARAQQDPASLGIHR</sequence>
<evidence type="ECO:0000313" key="1">
    <source>
        <dbReference type="EMBL" id="SVC39265.1"/>
    </source>
</evidence>
<name>A0A382LU51_9ZZZZ</name>
<reference evidence="1" key="1">
    <citation type="submission" date="2018-05" db="EMBL/GenBank/DDBJ databases">
        <authorList>
            <person name="Lanie J.A."/>
            <person name="Ng W.-L."/>
            <person name="Kazmierczak K.M."/>
            <person name="Andrzejewski T.M."/>
            <person name="Davidsen T.M."/>
            <person name="Wayne K.J."/>
            <person name="Tettelin H."/>
            <person name="Glass J.I."/>
            <person name="Rusch D."/>
            <person name="Podicherti R."/>
            <person name="Tsui H.-C.T."/>
            <person name="Winkler M.E."/>
        </authorList>
    </citation>
    <scope>NUCLEOTIDE SEQUENCE</scope>
</reference>
<dbReference type="EMBL" id="UINC01088761">
    <property type="protein sequence ID" value="SVC39265.1"/>
    <property type="molecule type" value="Genomic_DNA"/>
</dbReference>
<dbReference type="AlphaFoldDB" id="A0A382LU51"/>
<feature type="non-terminal residue" evidence="1">
    <location>
        <position position="33"/>
    </location>
</feature>
<gene>
    <name evidence="1" type="ORF">METZ01_LOCUS292119</name>
</gene>
<protein>
    <submittedName>
        <fullName evidence="1">Uncharacterized protein</fullName>
    </submittedName>
</protein>